<dbReference type="InterPro" id="IPR011604">
    <property type="entry name" value="PDDEXK-like_dom_sf"/>
</dbReference>
<comment type="caution">
    <text evidence="3">The sequence shown here is derived from an EMBL/GenBank/DDBJ whole genome shotgun (WGS) entry which is preliminary data.</text>
</comment>
<dbReference type="SUPFAM" id="SSF52980">
    <property type="entry name" value="Restriction endonuclease-like"/>
    <property type="match status" value="1"/>
</dbReference>
<protein>
    <submittedName>
        <fullName evidence="3">PD-(D/E)XK nuclease family protein</fullName>
    </submittedName>
</protein>
<feature type="domain" description="PD-(D/E)XK endonuclease-like" evidence="1">
    <location>
        <begin position="659"/>
        <end position="923"/>
    </location>
</feature>
<accession>A0A7C4TER7</accession>
<dbReference type="SUPFAM" id="SSF52540">
    <property type="entry name" value="P-loop containing nucleoside triphosphate hydrolases"/>
    <property type="match status" value="1"/>
</dbReference>
<reference evidence="3" key="1">
    <citation type="journal article" date="2020" name="mSystems">
        <title>Genome- and Community-Level Interaction Insights into Carbon Utilization and Element Cycling Functions of Hydrothermarchaeota in Hydrothermal Sediment.</title>
        <authorList>
            <person name="Zhou Z."/>
            <person name="Liu Y."/>
            <person name="Xu W."/>
            <person name="Pan J."/>
            <person name="Luo Z.H."/>
            <person name="Li M."/>
        </authorList>
    </citation>
    <scope>NUCLEOTIDE SEQUENCE [LARGE SCALE GENOMIC DNA]</scope>
    <source>
        <strain evidence="3">SpSt-774</strain>
    </source>
</reference>
<dbReference type="InterPro" id="IPR011335">
    <property type="entry name" value="Restrct_endonuc-II-like"/>
</dbReference>
<dbReference type="Gene3D" id="1.10.486.10">
    <property type="entry name" value="PCRA, domain 4"/>
    <property type="match status" value="1"/>
</dbReference>
<name>A0A7C4TER7_UNCW3</name>
<organism evidence="3">
    <name type="scientific">candidate division WOR-3 bacterium</name>
    <dbReference type="NCBI Taxonomy" id="2052148"/>
    <lineage>
        <taxon>Bacteria</taxon>
        <taxon>Bacteria division WOR-3</taxon>
    </lineage>
</organism>
<proteinExistence type="predicted"/>
<sequence>MEERVKIILIEQPFLRILAQYYIEKFTNYIPDFSRTLFIFPSERNKFYFRRYLLEVVNKKGIIPPEMFTIEELTNFIYEKSGGEKGLMLNNTERNFILKKTIDELKIQFLPDLPFLKFIAIGDRLLNFFDELAQEGVELDEIEEKSIELHFPERYVKNELLILNLVFKRYQKNLLELGYRDPIDKFKRLYEGYDPNIFSDFDYICIAGLIAPTKLEMRIIKNMFTDLNTELILHSGHPKEVSLSKEPDKRFYLHYKFLNYLGLDITKIETIGNSPSAKPVIHIKSLDTFTKQTFYLDEVISQAIKRYQEPHRIGVILTDESILFPVVEILNVRNIEYNLSAGLPFVNLLFYSFLEHLLNTLKNNNHYSEFFVFIQHPLIKNAVINDVQFRPLIYRMMEMMREKKINYFEFPNNEIQLKLDGMESEFQVFINFLKRCFNTVQAKLKLSEYIDNLLTLLNDLLSYNQGLIKMDYPGLKEFFDELHNLGQLRIKEDGIQPGIEMLEFIMTILKSSKYHIQGKPLRGVQIIGVLEARNLDFDCVILPSFNEGIFPRKSEKDMFLNPALRKELGLPTSQERDNLYYYYFTQLINGKKEVYISYIEEEEKDIPSRFISILEIDGYHPDKSRHDFIQSSLKIVKREIKKEKNLMEELLNRITRKGLSPDALKKYRTCPYKFYLSYLIGIKEIKAIPEEFDPLLWGDLFHSVVSEFYRDYYPSGFTDDEIEEAFERFKKILHYKIDSEKYLSSKPKPVTYFDLEIYTKYIKKFLENEAKRFADGFRPVTKNLEKKITRSIELEKRSILIMGYVDRIDVKDEEYYIIDYKTGTMPRKRDWVIGEDFIEFQLPLYALIFSGEDNKIGGLMYYKIGREIEIYTICEKSEVTEYLNRFKDEILIPTIKEIIDPNIPFSPTNVRGACRYCDYSKLCGRGVDGGY</sequence>
<dbReference type="InterPro" id="IPR027417">
    <property type="entry name" value="P-loop_NTPase"/>
</dbReference>
<feature type="domain" description="ATP-dependent helicase/deoxyribonuclease subunit B N-terminal" evidence="2">
    <location>
        <begin position="37"/>
        <end position="226"/>
    </location>
</feature>
<dbReference type="Gene3D" id="3.40.50.300">
    <property type="entry name" value="P-loop containing nucleotide triphosphate hydrolases"/>
    <property type="match status" value="1"/>
</dbReference>
<evidence type="ECO:0000313" key="3">
    <source>
        <dbReference type="EMBL" id="HGV97990.1"/>
    </source>
</evidence>
<gene>
    <name evidence="3" type="ORF">ENV60_06810</name>
</gene>
<dbReference type="Pfam" id="PF21445">
    <property type="entry name" value="ADDB_N"/>
    <property type="match status" value="1"/>
</dbReference>
<evidence type="ECO:0000259" key="1">
    <source>
        <dbReference type="Pfam" id="PF12705"/>
    </source>
</evidence>
<dbReference type="InterPro" id="IPR049035">
    <property type="entry name" value="ADDB_N"/>
</dbReference>
<dbReference type="Pfam" id="PF12705">
    <property type="entry name" value="PDDEXK_1"/>
    <property type="match status" value="1"/>
</dbReference>
<dbReference type="AlphaFoldDB" id="A0A7C4TER7"/>
<dbReference type="Gene3D" id="3.90.320.10">
    <property type="match status" value="1"/>
</dbReference>
<dbReference type="InterPro" id="IPR038726">
    <property type="entry name" value="PDDEXK_AddAB-type"/>
</dbReference>
<evidence type="ECO:0000259" key="2">
    <source>
        <dbReference type="Pfam" id="PF21445"/>
    </source>
</evidence>
<dbReference type="EMBL" id="DTGZ01000127">
    <property type="protein sequence ID" value="HGV97990.1"/>
    <property type="molecule type" value="Genomic_DNA"/>
</dbReference>